<dbReference type="Pfam" id="PF00356">
    <property type="entry name" value="LacI"/>
    <property type="match status" value="1"/>
</dbReference>
<accession>A0A644Y8H1</accession>
<dbReference type="PANTHER" id="PTHR30146">
    <property type="entry name" value="LACI-RELATED TRANSCRIPTIONAL REPRESSOR"/>
    <property type="match status" value="1"/>
</dbReference>
<name>A0A644Y8H1_9ZZZZ</name>
<dbReference type="Gene3D" id="1.10.260.40">
    <property type="entry name" value="lambda repressor-like DNA-binding domains"/>
    <property type="match status" value="1"/>
</dbReference>
<dbReference type="SMART" id="SM00354">
    <property type="entry name" value="HTH_LACI"/>
    <property type="match status" value="1"/>
</dbReference>
<keyword evidence="1" id="KW-0805">Transcription regulation</keyword>
<dbReference type="PROSITE" id="PS50932">
    <property type="entry name" value="HTH_LACI_2"/>
    <property type="match status" value="1"/>
</dbReference>
<dbReference type="GO" id="GO:0003700">
    <property type="term" value="F:DNA-binding transcription factor activity"/>
    <property type="evidence" value="ECO:0007669"/>
    <property type="project" value="TreeGrafter"/>
</dbReference>
<gene>
    <name evidence="5" type="primary">ccpA_22</name>
    <name evidence="5" type="ORF">SDC9_69333</name>
</gene>
<keyword evidence="2" id="KW-0238">DNA-binding</keyword>
<evidence type="ECO:0000256" key="3">
    <source>
        <dbReference type="ARBA" id="ARBA00023163"/>
    </source>
</evidence>
<dbReference type="Gene3D" id="3.40.50.2300">
    <property type="match status" value="2"/>
</dbReference>
<evidence type="ECO:0000259" key="4">
    <source>
        <dbReference type="PROSITE" id="PS50932"/>
    </source>
</evidence>
<dbReference type="InterPro" id="IPR046335">
    <property type="entry name" value="LacI/GalR-like_sensor"/>
</dbReference>
<dbReference type="GO" id="GO:0000976">
    <property type="term" value="F:transcription cis-regulatory region binding"/>
    <property type="evidence" value="ECO:0007669"/>
    <property type="project" value="TreeGrafter"/>
</dbReference>
<evidence type="ECO:0000313" key="5">
    <source>
        <dbReference type="EMBL" id="MPM22873.1"/>
    </source>
</evidence>
<dbReference type="InterPro" id="IPR010982">
    <property type="entry name" value="Lambda_DNA-bd_dom_sf"/>
</dbReference>
<dbReference type="PANTHER" id="PTHR30146:SF109">
    <property type="entry name" value="HTH-TYPE TRANSCRIPTIONAL REGULATOR GALS"/>
    <property type="match status" value="1"/>
</dbReference>
<dbReference type="CDD" id="cd06267">
    <property type="entry name" value="PBP1_LacI_sugar_binding-like"/>
    <property type="match status" value="1"/>
</dbReference>
<dbReference type="EMBL" id="VSSQ01003905">
    <property type="protein sequence ID" value="MPM22873.1"/>
    <property type="molecule type" value="Genomic_DNA"/>
</dbReference>
<dbReference type="Pfam" id="PF13377">
    <property type="entry name" value="Peripla_BP_3"/>
    <property type="match status" value="1"/>
</dbReference>
<sequence length="330" mass="36150">MNIYEIAAEAGVSISTISRVINSPEKVSPKTRKRVEDAFVRNNYVPNALARSLVKSSSKNVGIISSEIRNLYYATAAHVLEDCFFKWGYTSFLCPTGGSLGRKLEYVRILAEKQVDGLVLVGSAFSVPEIEASVQKYLSGTPIIAINGWLSAADAHTVSVDHAAGAELILDHLTERGYKNIYFACCTRNQNSAKKKEALSSAIRRRGLPMNAQENIFQLEPGYDAVHAFAEEFLPLARQHSAVIFSNDISAGYGLLAFRELGLSVPRDVGIVGYDNICYPNLHFPDVTVLDTKIELLSSLAANTLHDIFIQRDVGRGISIPPELIVRSST</sequence>
<organism evidence="5">
    <name type="scientific">bioreactor metagenome</name>
    <dbReference type="NCBI Taxonomy" id="1076179"/>
    <lineage>
        <taxon>unclassified sequences</taxon>
        <taxon>metagenomes</taxon>
        <taxon>ecological metagenomes</taxon>
    </lineage>
</organism>
<dbReference type="AlphaFoldDB" id="A0A644Y8H1"/>
<dbReference type="SUPFAM" id="SSF53822">
    <property type="entry name" value="Periplasmic binding protein-like I"/>
    <property type="match status" value="1"/>
</dbReference>
<dbReference type="PROSITE" id="PS00356">
    <property type="entry name" value="HTH_LACI_1"/>
    <property type="match status" value="1"/>
</dbReference>
<keyword evidence="3" id="KW-0804">Transcription</keyword>
<feature type="domain" description="HTH lacI-type" evidence="4">
    <location>
        <begin position="1"/>
        <end position="55"/>
    </location>
</feature>
<dbReference type="InterPro" id="IPR028082">
    <property type="entry name" value="Peripla_BP_I"/>
</dbReference>
<dbReference type="InterPro" id="IPR000843">
    <property type="entry name" value="HTH_LacI"/>
</dbReference>
<evidence type="ECO:0000256" key="1">
    <source>
        <dbReference type="ARBA" id="ARBA00023015"/>
    </source>
</evidence>
<proteinExistence type="predicted"/>
<reference evidence="5" key="1">
    <citation type="submission" date="2019-08" db="EMBL/GenBank/DDBJ databases">
        <authorList>
            <person name="Kucharzyk K."/>
            <person name="Murdoch R.W."/>
            <person name="Higgins S."/>
            <person name="Loffler F."/>
        </authorList>
    </citation>
    <scope>NUCLEOTIDE SEQUENCE</scope>
</reference>
<comment type="caution">
    <text evidence="5">The sequence shown here is derived from an EMBL/GenBank/DDBJ whole genome shotgun (WGS) entry which is preliminary data.</text>
</comment>
<evidence type="ECO:0000256" key="2">
    <source>
        <dbReference type="ARBA" id="ARBA00023125"/>
    </source>
</evidence>
<dbReference type="SUPFAM" id="SSF47413">
    <property type="entry name" value="lambda repressor-like DNA-binding domains"/>
    <property type="match status" value="1"/>
</dbReference>
<dbReference type="CDD" id="cd01392">
    <property type="entry name" value="HTH_LacI"/>
    <property type="match status" value="1"/>
</dbReference>
<protein>
    <submittedName>
        <fullName evidence="5">Catabolite control protein A</fullName>
    </submittedName>
</protein>